<dbReference type="PIRSF" id="PIRSF000887">
    <property type="entry name" value="Pesterase_MJ0037"/>
    <property type="match status" value="1"/>
</dbReference>
<dbReference type="Gene3D" id="3.60.21.10">
    <property type="match status" value="1"/>
</dbReference>
<dbReference type="SUPFAM" id="SSF56300">
    <property type="entry name" value="Metallo-dependent phosphatases"/>
    <property type="match status" value="1"/>
</dbReference>
<dbReference type="EMBL" id="QUMO01000002">
    <property type="protein sequence ID" value="REF87586.1"/>
    <property type="molecule type" value="Genomic_DNA"/>
</dbReference>
<dbReference type="OrthoDB" id="9795838at2"/>
<dbReference type="PANTHER" id="PTHR39323:SF1">
    <property type="entry name" value="BLR1149 PROTEIN"/>
    <property type="match status" value="1"/>
</dbReference>
<dbReference type="Proteomes" id="UP000256900">
    <property type="component" value="Unassembled WGS sequence"/>
</dbReference>
<sequence length="233" mass="25587">MNIQVKHPVTILALGSAAFVADSLGALYWPEERLLIVADLHFEKGSAYAARRVFLPPYDTAATLATLAALIARYAPRTIVALGDSFHDVNGGERLPGQFRATLRQLQAGRHWIWIAGNHDPVLPEDLGGARHDELAIGSITLRHEPSAQHDGFEIAGHLHPVARVVGSTGSVRRRCFLSDRTRCILPAFGAYAGGLNLHDRAFAPLFGGRERIAHVMGRERVYRISHRQCLPD</sequence>
<reference evidence="2 3" key="1">
    <citation type="submission" date="2018-08" db="EMBL/GenBank/DDBJ databases">
        <title>Genomic Encyclopedia of Type Strains, Phase IV (KMG-IV): sequencing the most valuable type-strain genomes for metagenomic binning, comparative biology and taxonomic classification.</title>
        <authorList>
            <person name="Goeker M."/>
        </authorList>
    </citation>
    <scope>NUCLEOTIDE SEQUENCE [LARGE SCALE GENOMIC DNA]</scope>
    <source>
        <strain evidence="2 3">BW863</strain>
    </source>
</reference>
<dbReference type="InterPro" id="IPR024173">
    <property type="entry name" value="Pesterase_MJ0037-like"/>
</dbReference>
<dbReference type="AlphaFoldDB" id="A0A3D9Z8H6"/>
<organism evidence="2 3">
    <name type="scientific">Methylovirgula ligni</name>
    <dbReference type="NCBI Taxonomy" id="569860"/>
    <lineage>
        <taxon>Bacteria</taxon>
        <taxon>Pseudomonadati</taxon>
        <taxon>Pseudomonadota</taxon>
        <taxon>Alphaproteobacteria</taxon>
        <taxon>Hyphomicrobiales</taxon>
        <taxon>Beijerinckiaceae</taxon>
        <taxon>Methylovirgula</taxon>
    </lineage>
</organism>
<evidence type="ECO:0000313" key="2">
    <source>
        <dbReference type="EMBL" id="REF87586.1"/>
    </source>
</evidence>
<dbReference type="PANTHER" id="PTHR39323">
    <property type="entry name" value="BLR1149 PROTEIN"/>
    <property type="match status" value="1"/>
</dbReference>
<evidence type="ECO:0000313" key="3">
    <source>
        <dbReference type="Proteomes" id="UP000256900"/>
    </source>
</evidence>
<evidence type="ECO:0000259" key="1">
    <source>
        <dbReference type="Pfam" id="PF00149"/>
    </source>
</evidence>
<dbReference type="InterPro" id="IPR026336">
    <property type="entry name" value="PdeM-like"/>
</dbReference>
<dbReference type="InterPro" id="IPR029052">
    <property type="entry name" value="Metallo-depent_PP-like"/>
</dbReference>
<dbReference type="InterPro" id="IPR004843">
    <property type="entry name" value="Calcineurin-like_PHP"/>
</dbReference>
<accession>A0A3D9Z8H6</accession>
<gene>
    <name evidence="2" type="ORF">DES32_1209</name>
</gene>
<keyword evidence="3" id="KW-1185">Reference proteome</keyword>
<dbReference type="Pfam" id="PF00149">
    <property type="entry name" value="Metallophos"/>
    <property type="match status" value="1"/>
</dbReference>
<proteinExistence type="predicted"/>
<dbReference type="NCBIfam" id="TIGR04123">
    <property type="entry name" value="P_estr_lig_assc"/>
    <property type="match status" value="1"/>
</dbReference>
<name>A0A3D9Z8H6_9HYPH</name>
<feature type="domain" description="Calcineurin-like phosphoesterase" evidence="1">
    <location>
        <begin position="33"/>
        <end position="130"/>
    </location>
</feature>
<comment type="caution">
    <text evidence="2">The sequence shown here is derived from an EMBL/GenBank/DDBJ whole genome shotgun (WGS) entry which is preliminary data.</text>
</comment>
<dbReference type="RefSeq" id="WP_115835772.1">
    <property type="nucleotide sequence ID" value="NZ_CP025086.1"/>
</dbReference>
<dbReference type="GO" id="GO:0016787">
    <property type="term" value="F:hydrolase activity"/>
    <property type="evidence" value="ECO:0007669"/>
    <property type="project" value="InterPro"/>
</dbReference>
<protein>
    <submittedName>
        <fullName evidence="2">Putative phosphoesterase</fullName>
    </submittedName>
</protein>